<reference evidence="1" key="1">
    <citation type="submission" date="2022-10" db="EMBL/GenBank/DDBJ databases">
        <title>Complete Genome of Trichothecium roseum strain YXFP-22015, a Plant Pathogen Isolated from Citrus.</title>
        <authorList>
            <person name="Wang Y."/>
            <person name="Zhu L."/>
        </authorList>
    </citation>
    <scope>NUCLEOTIDE SEQUENCE</scope>
    <source>
        <strain evidence="1">YXFP-22015</strain>
    </source>
</reference>
<evidence type="ECO:0000313" key="1">
    <source>
        <dbReference type="EMBL" id="KAI9904263.1"/>
    </source>
</evidence>
<dbReference type="EMBL" id="CM047940">
    <property type="protein sequence ID" value="KAI9904263.1"/>
    <property type="molecule type" value="Genomic_DNA"/>
</dbReference>
<protein>
    <submittedName>
        <fullName evidence="1">Uncharacterized protein</fullName>
    </submittedName>
</protein>
<accession>A0ACC0VES1</accession>
<organism evidence="1 2">
    <name type="scientific">Trichothecium roseum</name>
    <dbReference type="NCBI Taxonomy" id="47278"/>
    <lineage>
        <taxon>Eukaryota</taxon>
        <taxon>Fungi</taxon>
        <taxon>Dikarya</taxon>
        <taxon>Ascomycota</taxon>
        <taxon>Pezizomycotina</taxon>
        <taxon>Sordariomycetes</taxon>
        <taxon>Hypocreomycetidae</taxon>
        <taxon>Hypocreales</taxon>
        <taxon>Hypocreales incertae sedis</taxon>
        <taxon>Trichothecium</taxon>
    </lineage>
</organism>
<name>A0ACC0VES1_9HYPO</name>
<sequence length="302" mass="31721">MNTQKTVLVTGCTQGGAGEALAREFRRRGHVVFATSTDGSRMRALREDEGVQTLALDVTSRESVRAAAARVGELSGGKLHLLVNNAAVFGMMPLADVDIDDARRVFDVNLFGALSVVQAFLPLLVAAGGQATVANVSSISAAMCPPWQGIYAASKAALTAMGGVMRIELAPLGVRVVTVVSGGVDTASIREGGARPGSVPADSFYRELAHSIESNEQARGVQGTAPVTYAAQVAEDLLSASPGPMIWRGAFSWLAWVFTWFGWVGMMDRGQMKRSRLDQITAGRDVLSGGGQLGSTLPAKDK</sequence>
<dbReference type="Proteomes" id="UP001163324">
    <property type="component" value="Chromosome 1"/>
</dbReference>
<gene>
    <name evidence="1" type="ORF">N3K66_000792</name>
</gene>
<comment type="caution">
    <text evidence="1">The sequence shown here is derived from an EMBL/GenBank/DDBJ whole genome shotgun (WGS) entry which is preliminary data.</text>
</comment>
<proteinExistence type="predicted"/>
<evidence type="ECO:0000313" key="2">
    <source>
        <dbReference type="Proteomes" id="UP001163324"/>
    </source>
</evidence>
<keyword evidence="2" id="KW-1185">Reference proteome</keyword>